<feature type="compositionally biased region" description="Pro residues" evidence="2">
    <location>
        <begin position="348"/>
        <end position="364"/>
    </location>
</feature>
<sequence>MSSTSLLDSLQAYEGRTSFPFPDVHSQRPRSPSNGSDNTPPYISRTLPSEHSGTSSRHYRRERSDRDSDSRKERDSQSSSARILSRISSRSDRDTRHLRTLLVIANDRLESETKRADQAEQRVVDVLHRLKAANDATAVARAQTSRVEQELNLYKIYYEEARREIQRAQDDVAQIERARVDAETEAARARDTARKCRERLVLSQAMEQGRQQGYAEGLERGRRMFMAQSQAPEPARQTPLRSVTPLSAAPPSRMYHPASVEDVEDDDDEELEDRYEPRPASASVPSVHRVSPLPQPIPYRPPEQIRIVPSRPPSRKHDRVPDFAPIAETLPIPTVATPLNAPSVAHVRPPPPESPSPPPVPVPPRARSEDPVPIPIHEAPPSPVHPPYIEAPDVLIPYAKDNDVASIELPPPHEFSRPLSPASPSPRLSEAPLPIPDRSAAPATPRAEPRQDRRYEPSVRSRDYAFANAPPVSFKAPPASSMRSPQSRTSTRISEYDIVAPPKVYRQGVDRETLSGRQQIYRESPATTSSRGREQAPPQERFYAGAGPADSPADSPASSQRRRGTSSTRSTLQKLFGRKRSKSRLSQDDAAHEHSVPEIEVESPSDVSPPSSQNASAPHLLSPEHAHTALPTLAQALGTPHRTYAPPAVPETQAYAARAPSGPGTPSRRGYVEAPVPSSVVYPEAPGRTRSRASVTRPGTAQSGSTVDSQSLRSRRRQGSLADNRSGRLSPLSSIGIPFTSFAASSEGR</sequence>
<dbReference type="Proteomes" id="UP000703269">
    <property type="component" value="Unassembled WGS sequence"/>
</dbReference>
<feature type="compositionally biased region" description="Pro residues" evidence="2">
    <location>
        <begin position="372"/>
        <end position="386"/>
    </location>
</feature>
<dbReference type="AlphaFoldDB" id="A0A9P3LF13"/>
<name>A0A9P3LF13_9APHY</name>
<gene>
    <name evidence="3" type="ORF">PsYK624_092600</name>
</gene>
<feature type="compositionally biased region" description="Polar residues" evidence="2">
    <location>
        <begin position="29"/>
        <end position="54"/>
    </location>
</feature>
<reference evidence="3 4" key="1">
    <citation type="submission" date="2021-08" db="EMBL/GenBank/DDBJ databases">
        <title>Draft Genome Sequence of Phanerochaete sordida strain YK-624.</title>
        <authorList>
            <person name="Mori T."/>
            <person name="Dohra H."/>
            <person name="Suzuki T."/>
            <person name="Kawagishi H."/>
            <person name="Hirai H."/>
        </authorList>
    </citation>
    <scope>NUCLEOTIDE SEQUENCE [LARGE SCALE GENOMIC DNA]</scope>
    <source>
        <strain evidence="3 4">YK-624</strain>
    </source>
</reference>
<feature type="region of interest" description="Disordered" evidence="2">
    <location>
        <begin position="334"/>
        <end position="390"/>
    </location>
</feature>
<feature type="compositionally biased region" description="Low complexity" evidence="2">
    <location>
        <begin position="602"/>
        <end position="612"/>
    </location>
</feature>
<keyword evidence="1" id="KW-0175">Coiled coil</keyword>
<evidence type="ECO:0000256" key="1">
    <source>
        <dbReference type="SAM" id="Coils"/>
    </source>
</evidence>
<feature type="compositionally biased region" description="Polar residues" evidence="2">
    <location>
        <begin position="692"/>
        <end position="708"/>
    </location>
</feature>
<comment type="caution">
    <text evidence="3">The sequence shown here is derived from an EMBL/GenBank/DDBJ whole genome shotgun (WGS) entry which is preliminary data.</text>
</comment>
<dbReference type="OrthoDB" id="3268221at2759"/>
<feature type="region of interest" description="Disordered" evidence="2">
    <location>
        <begin position="14"/>
        <end position="90"/>
    </location>
</feature>
<feature type="region of interest" description="Disordered" evidence="2">
    <location>
        <begin position="405"/>
        <end position="749"/>
    </location>
</feature>
<evidence type="ECO:0000313" key="4">
    <source>
        <dbReference type="Proteomes" id="UP000703269"/>
    </source>
</evidence>
<feature type="compositionally biased region" description="Low complexity" evidence="2">
    <location>
        <begin position="417"/>
        <end position="432"/>
    </location>
</feature>
<accession>A0A9P3LF13</accession>
<feature type="region of interest" description="Disordered" evidence="2">
    <location>
        <begin position="228"/>
        <end position="322"/>
    </location>
</feature>
<feature type="compositionally biased region" description="Polar residues" evidence="2">
    <location>
        <begin position="481"/>
        <end position="493"/>
    </location>
</feature>
<feature type="coiled-coil region" evidence="1">
    <location>
        <begin position="102"/>
        <end position="199"/>
    </location>
</feature>
<feature type="compositionally biased region" description="Acidic residues" evidence="2">
    <location>
        <begin position="261"/>
        <end position="273"/>
    </location>
</feature>
<evidence type="ECO:0000256" key="2">
    <source>
        <dbReference type="SAM" id="MobiDB-lite"/>
    </source>
</evidence>
<organism evidence="3 4">
    <name type="scientific">Phanerochaete sordida</name>
    <dbReference type="NCBI Taxonomy" id="48140"/>
    <lineage>
        <taxon>Eukaryota</taxon>
        <taxon>Fungi</taxon>
        <taxon>Dikarya</taxon>
        <taxon>Basidiomycota</taxon>
        <taxon>Agaricomycotina</taxon>
        <taxon>Agaricomycetes</taxon>
        <taxon>Polyporales</taxon>
        <taxon>Phanerochaetaceae</taxon>
        <taxon>Phanerochaete</taxon>
    </lineage>
</organism>
<dbReference type="EMBL" id="BPQB01000030">
    <property type="protein sequence ID" value="GJE93101.1"/>
    <property type="molecule type" value="Genomic_DNA"/>
</dbReference>
<protein>
    <submittedName>
        <fullName evidence="3">Uncharacterized protein</fullName>
    </submittedName>
</protein>
<keyword evidence="4" id="KW-1185">Reference proteome</keyword>
<feature type="compositionally biased region" description="Basic and acidic residues" evidence="2">
    <location>
        <begin position="62"/>
        <end position="76"/>
    </location>
</feature>
<proteinExistence type="predicted"/>
<feature type="compositionally biased region" description="Basic and acidic residues" evidence="2">
    <location>
        <begin position="585"/>
        <end position="597"/>
    </location>
</feature>
<feature type="compositionally biased region" description="Low complexity" evidence="2">
    <location>
        <begin position="77"/>
        <end position="88"/>
    </location>
</feature>
<feature type="compositionally biased region" description="Low complexity" evidence="2">
    <location>
        <begin position="544"/>
        <end position="571"/>
    </location>
</feature>
<evidence type="ECO:0000313" key="3">
    <source>
        <dbReference type="EMBL" id="GJE93101.1"/>
    </source>
</evidence>
<feature type="compositionally biased region" description="Basic and acidic residues" evidence="2">
    <location>
        <begin position="447"/>
        <end position="463"/>
    </location>
</feature>